<dbReference type="PANTHER" id="PTHR43472">
    <property type="entry name" value="PHOSPHORIBOSYLAMINE--GLYCINE LIGASE"/>
    <property type="match status" value="1"/>
</dbReference>
<keyword evidence="3" id="KW-0067">ATP-binding</keyword>
<evidence type="ECO:0000313" key="6">
    <source>
        <dbReference type="Proteomes" id="UP001529510"/>
    </source>
</evidence>
<gene>
    <name evidence="5" type="ORF">M9458_002433</name>
</gene>
<dbReference type="AlphaFoldDB" id="A0ABD0S1Z5"/>
<dbReference type="InterPro" id="IPR000115">
    <property type="entry name" value="PRibGlycinamide_synth"/>
</dbReference>
<dbReference type="GO" id="GO:0016874">
    <property type="term" value="F:ligase activity"/>
    <property type="evidence" value="ECO:0007669"/>
    <property type="project" value="UniProtKB-KW"/>
</dbReference>
<dbReference type="PANTHER" id="PTHR43472:SF1">
    <property type="entry name" value="PHOSPHORIBOSYLAMINE--GLYCINE LIGASE, CHLOROPLASTIC"/>
    <property type="match status" value="1"/>
</dbReference>
<accession>A0ABD0S1Z5</accession>
<name>A0ABD0S1Z5_CIRMR</name>
<feature type="non-terminal residue" evidence="5">
    <location>
        <position position="56"/>
    </location>
</feature>
<sequence length="56" mass="6112">DDLTAAGVSCFGPSAKAAQLEASKSFSKSFMERHNIPTARWSSFTDPQDACRYIRG</sequence>
<evidence type="ECO:0000259" key="4">
    <source>
        <dbReference type="Pfam" id="PF01071"/>
    </source>
</evidence>
<dbReference type="SUPFAM" id="SSF56059">
    <property type="entry name" value="Glutathione synthetase ATP-binding domain-like"/>
    <property type="match status" value="1"/>
</dbReference>
<feature type="domain" description="Phosphoribosylglycinamide synthetase ATP-grasp (A)" evidence="4">
    <location>
        <begin position="22"/>
        <end position="55"/>
    </location>
</feature>
<keyword evidence="6" id="KW-1185">Reference proteome</keyword>
<protein>
    <recommendedName>
        <fullName evidence="4">Phosphoribosylglycinamide synthetase ATP-grasp (A) domain-containing protein</fullName>
    </recommendedName>
</protein>
<dbReference type="InterPro" id="IPR020561">
    <property type="entry name" value="PRibGlycinamid_synth_ATP-grasp"/>
</dbReference>
<keyword evidence="1" id="KW-0436">Ligase</keyword>
<dbReference type="EMBL" id="JAMKFB020000001">
    <property type="protein sequence ID" value="KAL0204415.1"/>
    <property type="molecule type" value="Genomic_DNA"/>
</dbReference>
<proteinExistence type="predicted"/>
<dbReference type="GO" id="GO:0005524">
    <property type="term" value="F:ATP binding"/>
    <property type="evidence" value="ECO:0007669"/>
    <property type="project" value="UniProtKB-KW"/>
</dbReference>
<organism evidence="5 6">
    <name type="scientific">Cirrhinus mrigala</name>
    <name type="common">Mrigala</name>
    <dbReference type="NCBI Taxonomy" id="683832"/>
    <lineage>
        <taxon>Eukaryota</taxon>
        <taxon>Metazoa</taxon>
        <taxon>Chordata</taxon>
        <taxon>Craniata</taxon>
        <taxon>Vertebrata</taxon>
        <taxon>Euteleostomi</taxon>
        <taxon>Actinopterygii</taxon>
        <taxon>Neopterygii</taxon>
        <taxon>Teleostei</taxon>
        <taxon>Ostariophysi</taxon>
        <taxon>Cypriniformes</taxon>
        <taxon>Cyprinidae</taxon>
        <taxon>Labeoninae</taxon>
        <taxon>Labeonini</taxon>
        <taxon>Cirrhinus</taxon>
    </lineage>
</organism>
<evidence type="ECO:0000256" key="1">
    <source>
        <dbReference type="ARBA" id="ARBA00022598"/>
    </source>
</evidence>
<dbReference type="Proteomes" id="UP001529510">
    <property type="component" value="Unassembled WGS sequence"/>
</dbReference>
<evidence type="ECO:0000256" key="3">
    <source>
        <dbReference type="ARBA" id="ARBA00022840"/>
    </source>
</evidence>
<reference evidence="5 6" key="1">
    <citation type="submission" date="2024-05" db="EMBL/GenBank/DDBJ databases">
        <title>Genome sequencing and assembly of Indian major carp, Cirrhinus mrigala (Hamilton, 1822).</title>
        <authorList>
            <person name="Mohindra V."/>
            <person name="Chowdhury L.M."/>
            <person name="Lal K."/>
            <person name="Jena J.K."/>
        </authorList>
    </citation>
    <scope>NUCLEOTIDE SEQUENCE [LARGE SCALE GENOMIC DNA]</scope>
    <source>
        <strain evidence="5">CM1030</strain>
        <tissue evidence="5">Blood</tissue>
    </source>
</reference>
<comment type="caution">
    <text evidence="5">The sequence shown here is derived from an EMBL/GenBank/DDBJ whole genome shotgun (WGS) entry which is preliminary data.</text>
</comment>
<evidence type="ECO:0000256" key="2">
    <source>
        <dbReference type="ARBA" id="ARBA00022741"/>
    </source>
</evidence>
<feature type="non-terminal residue" evidence="5">
    <location>
        <position position="1"/>
    </location>
</feature>
<dbReference type="Pfam" id="PF01071">
    <property type="entry name" value="GARS_A"/>
    <property type="match status" value="1"/>
</dbReference>
<evidence type="ECO:0000313" key="5">
    <source>
        <dbReference type="EMBL" id="KAL0204415.1"/>
    </source>
</evidence>
<keyword evidence="2" id="KW-0547">Nucleotide-binding</keyword>